<organism evidence="7 8">
    <name type="scientific">Cognatishimia activa</name>
    <dbReference type="NCBI Taxonomy" id="1715691"/>
    <lineage>
        <taxon>Bacteria</taxon>
        <taxon>Pseudomonadati</taxon>
        <taxon>Pseudomonadota</taxon>
        <taxon>Alphaproteobacteria</taxon>
        <taxon>Rhodobacterales</taxon>
        <taxon>Paracoccaceae</taxon>
        <taxon>Cognatishimia</taxon>
    </lineage>
</organism>
<evidence type="ECO:0000256" key="3">
    <source>
        <dbReference type="ARBA" id="ARBA00022801"/>
    </source>
</evidence>
<evidence type="ECO:0000313" key="7">
    <source>
        <dbReference type="EMBL" id="CUK25784.1"/>
    </source>
</evidence>
<feature type="domain" description="Glycosyl hydrolase family 36 N-terminal" evidence="6">
    <location>
        <begin position="18"/>
        <end position="235"/>
    </location>
</feature>
<dbReference type="RefSeq" id="WP_058314762.1">
    <property type="nucleotide sequence ID" value="NZ_CYTO01000018.1"/>
</dbReference>
<protein>
    <recommendedName>
        <fullName evidence="2">alpha-galactosidase</fullName>
        <ecNumber evidence="2">3.2.1.22</ecNumber>
    </recommendedName>
</protein>
<evidence type="ECO:0000313" key="8">
    <source>
        <dbReference type="Proteomes" id="UP000051184"/>
    </source>
</evidence>
<dbReference type="InterPro" id="IPR002252">
    <property type="entry name" value="Glyco_hydro_36"/>
</dbReference>
<dbReference type="GO" id="GO:0016052">
    <property type="term" value="P:carbohydrate catabolic process"/>
    <property type="evidence" value="ECO:0007669"/>
    <property type="project" value="InterPro"/>
</dbReference>
<evidence type="ECO:0000256" key="4">
    <source>
        <dbReference type="ARBA" id="ARBA00023295"/>
    </source>
</evidence>
<name>A0A0N7MBM0_9RHOB</name>
<evidence type="ECO:0000259" key="6">
    <source>
        <dbReference type="Pfam" id="PF16875"/>
    </source>
</evidence>
<dbReference type="OrthoDB" id="9758822at2"/>
<dbReference type="GO" id="GO:0004557">
    <property type="term" value="F:alpha-galactosidase activity"/>
    <property type="evidence" value="ECO:0007669"/>
    <property type="project" value="UniProtKB-EC"/>
</dbReference>
<dbReference type="InterPro" id="IPR013785">
    <property type="entry name" value="Aldolase_TIM"/>
</dbReference>
<dbReference type="AlphaFoldDB" id="A0A0N7MBM0"/>
<dbReference type="EC" id="3.2.1.22" evidence="2"/>
<accession>A0A0N7MBM0</accession>
<dbReference type="Proteomes" id="UP000051184">
    <property type="component" value="Unassembled WGS sequence"/>
</dbReference>
<dbReference type="FunFam" id="3.20.20.70:FF:000118">
    <property type="entry name" value="Alpha-galactosidase"/>
    <property type="match status" value="1"/>
</dbReference>
<comment type="catalytic activity">
    <reaction evidence="1">
        <text>Hydrolysis of terminal, non-reducing alpha-D-galactose residues in alpha-D-galactosides, including galactose oligosaccharides, galactomannans and galactolipids.</text>
        <dbReference type="EC" id="3.2.1.22"/>
    </reaction>
</comment>
<dbReference type="Gene3D" id="2.60.40.1180">
    <property type="entry name" value="Golgi alpha-mannosidase II"/>
    <property type="match status" value="1"/>
</dbReference>
<dbReference type="InterPro" id="IPR031704">
    <property type="entry name" value="Glyco_hydro_36_N"/>
</dbReference>
<keyword evidence="4 7" id="KW-0326">Glycosidase</keyword>
<evidence type="ECO:0000256" key="2">
    <source>
        <dbReference type="ARBA" id="ARBA00012755"/>
    </source>
</evidence>
<dbReference type="PANTHER" id="PTHR43053:SF3">
    <property type="entry name" value="ALPHA-GALACTOSIDASE C-RELATED"/>
    <property type="match status" value="1"/>
</dbReference>
<dbReference type="InterPro" id="IPR013780">
    <property type="entry name" value="Glyco_hydro_b"/>
</dbReference>
<dbReference type="InterPro" id="IPR050985">
    <property type="entry name" value="Alpha-glycosidase_related"/>
</dbReference>
<evidence type="ECO:0000256" key="1">
    <source>
        <dbReference type="ARBA" id="ARBA00001255"/>
    </source>
</evidence>
<sequence length="685" mass="76114">MYRIDDRTQTLVLEPTNGLPCIAYFGPRLSEAEDLSQLAAAGCRDMTGGMVDALPRLTICPVSDGVHLGQPALRVLDSNGAEISLRFEPATITPKSQTLIVSAVSGDLTYTAEITLDGVLTLRASIDSLTPVRLGWLSAPVLPVPGAQTELIEFSGRWNGEFRMQRQPFSVGARLREARQGRSGHETPPFVYTATPDARFTRGEAMAFAYGWPGGHRMIAEELPDGHRMIQFGNSAGSERAPNKHFETAPLTIVRSDTGLNGCAVQLQAHVRDTVVTWSDPSRKRLVHYNCWEAVYFDHDFATLSDMAERAARIGAERFVLDDGWFGKRNDDTSSLGDWQIDRRKWPDGLTPLIDRVHELGMTFGLWVEPEMVNADSDLYRAHPDWVLGPADQVTGRYQLALDLGKAEVRDYLFTALDAILSENEIDYFKWDHNRLLPMPDAAQARGIMELFARLREAHPGVEIETCASGGGRIDYGILQHTSRVWLSDCIDAHERLRMQQTAALLIPSAITGSHVGAEHSHTTGRSLTMEFRAWIAAMRQMGFESDLRSFSKEDEAKLARITAWFKDNRDWMMAGDIHALDSDDPAVTAEIQIAKDRDRFVVFAGQSATSEQNLPRALRLSGLDADAFYEIRLANPEQIAPHSRGDNALKAVALRLSGRVLMTSGINLPLAWPETIYVIEGYRV</sequence>
<dbReference type="Pfam" id="PF16874">
    <property type="entry name" value="Glyco_hydro_36C"/>
    <property type="match status" value="1"/>
</dbReference>
<dbReference type="SUPFAM" id="SSF51445">
    <property type="entry name" value="(Trans)glycosidases"/>
    <property type="match status" value="1"/>
</dbReference>
<dbReference type="Gene3D" id="3.20.20.70">
    <property type="entry name" value="Aldolase class I"/>
    <property type="match status" value="1"/>
</dbReference>
<proteinExistence type="predicted"/>
<dbReference type="PRINTS" id="PR00743">
    <property type="entry name" value="GLHYDRLASE36"/>
</dbReference>
<feature type="domain" description="Glycosyl hydrolase family 36 C-terminal" evidence="5">
    <location>
        <begin position="594"/>
        <end position="671"/>
    </location>
</feature>
<dbReference type="InterPro" id="IPR038417">
    <property type="entry name" value="Alpga-gal_N_sf"/>
</dbReference>
<gene>
    <name evidence="7" type="primary">rafA_2</name>
    <name evidence="7" type="ORF">TA5114_01588</name>
</gene>
<keyword evidence="3 7" id="KW-0378">Hydrolase</keyword>
<dbReference type="Pfam" id="PF02065">
    <property type="entry name" value="Melibiase"/>
    <property type="match status" value="1"/>
</dbReference>
<keyword evidence="8" id="KW-1185">Reference proteome</keyword>
<dbReference type="PANTHER" id="PTHR43053">
    <property type="entry name" value="GLYCOSIDASE FAMILY 31"/>
    <property type="match status" value="1"/>
</dbReference>
<dbReference type="EMBL" id="CYUE01000014">
    <property type="protein sequence ID" value="CUK25784.1"/>
    <property type="molecule type" value="Genomic_DNA"/>
</dbReference>
<dbReference type="Pfam" id="PF16875">
    <property type="entry name" value="Glyco_hydro_36N"/>
    <property type="match status" value="1"/>
</dbReference>
<dbReference type="CDD" id="cd14791">
    <property type="entry name" value="GH36"/>
    <property type="match status" value="1"/>
</dbReference>
<dbReference type="InterPro" id="IPR017853">
    <property type="entry name" value="GH"/>
</dbReference>
<dbReference type="InterPro" id="IPR031705">
    <property type="entry name" value="Glyco_hydro_36_C"/>
</dbReference>
<dbReference type="Gene3D" id="2.70.98.60">
    <property type="entry name" value="alpha-galactosidase from lactobacil brevis"/>
    <property type="match status" value="1"/>
</dbReference>
<evidence type="ECO:0000259" key="5">
    <source>
        <dbReference type="Pfam" id="PF16874"/>
    </source>
</evidence>
<reference evidence="8" key="1">
    <citation type="submission" date="2015-09" db="EMBL/GenBank/DDBJ databases">
        <authorList>
            <person name="Rodrigo-Torres Lidia"/>
            <person name="Arahal R.David."/>
        </authorList>
    </citation>
    <scope>NUCLEOTIDE SEQUENCE [LARGE SCALE GENOMIC DNA]</scope>
    <source>
        <strain evidence="8">CECT 5114</strain>
    </source>
</reference>
<dbReference type="STRING" id="1715691.TA5113_01807"/>